<evidence type="ECO:0000313" key="3">
    <source>
        <dbReference type="Proteomes" id="UP000244441"/>
    </source>
</evidence>
<keyword evidence="2" id="KW-0614">Plasmid</keyword>
<reference evidence="2 3" key="1">
    <citation type="submission" date="2018-01" db="EMBL/GenBank/DDBJ databases">
        <title>Genome sequence of a Cantenovulum-like bacteria.</title>
        <authorList>
            <person name="Tan W.R."/>
            <person name="Lau N.-S."/>
            <person name="Go F."/>
            <person name="Amirul A.-A.A."/>
        </authorList>
    </citation>
    <scope>NUCLEOTIDE SEQUENCE [LARGE SCALE GENOMIC DNA]</scope>
    <source>
        <strain evidence="2 3">CCB-QB4</strain>
        <plasmid evidence="3">Plasmid unnamed1</plasmid>
    </source>
</reference>
<proteinExistence type="predicted"/>
<protein>
    <submittedName>
        <fullName evidence="2">Uncharacterized protein</fullName>
    </submittedName>
</protein>
<organism evidence="2 3">
    <name type="scientific">Saccharobesus litoralis</name>
    <dbReference type="NCBI Taxonomy" id="2172099"/>
    <lineage>
        <taxon>Bacteria</taxon>
        <taxon>Pseudomonadati</taxon>
        <taxon>Pseudomonadota</taxon>
        <taxon>Gammaproteobacteria</taxon>
        <taxon>Alteromonadales</taxon>
        <taxon>Alteromonadaceae</taxon>
        <taxon>Saccharobesus</taxon>
    </lineage>
</organism>
<keyword evidence="3" id="KW-1185">Reference proteome</keyword>
<dbReference type="KEGG" id="cate:C2869_22295"/>
<dbReference type="EMBL" id="CP026605">
    <property type="protein sequence ID" value="AWB69233.1"/>
    <property type="molecule type" value="Genomic_DNA"/>
</dbReference>
<feature type="region of interest" description="Disordered" evidence="1">
    <location>
        <begin position="1"/>
        <end position="37"/>
    </location>
</feature>
<dbReference type="RefSeq" id="WP_108605269.1">
    <property type="nucleotide sequence ID" value="NZ_CP026605.1"/>
</dbReference>
<sequence length="333" mass="35834">MSKAPTKETANSAKNSQAAKSEQKSANPSSLNGKPLYDKDLMDEVDTWLLDNGVSAAELKDSNGRVARYHTFANATASTGLGNLAGGMTTSEKELSSLYSSVGIDTAEERSFWDTIPHEDPLEAVELEISIGISFELPKIFGKEIGRFDFGYAASIAFDNRGEVSFAPSALEFGTGMSKPDWSVDTAFSVLEAPGLSAEGIAYGEVITGGPSFDLWELGRIKIGEKKPSVYLTLDYELGAALTDDGARPVRGFEFGGEISQGGGRIDLLNITYQNSQNLYGDNTPITSNWGMPGQVLWAWYSGVAKSANKVLYSGMDNAPQYLTDLNKRLNAK</sequence>
<dbReference type="AlphaFoldDB" id="A0A2S0VYG1"/>
<feature type="compositionally biased region" description="Low complexity" evidence="1">
    <location>
        <begin position="10"/>
        <end position="27"/>
    </location>
</feature>
<geneLocation type="plasmid" evidence="2">
    <name>unnamed1</name>
</geneLocation>
<evidence type="ECO:0000313" key="2">
    <source>
        <dbReference type="EMBL" id="AWB69233.1"/>
    </source>
</evidence>
<dbReference type="Proteomes" id="UP000244441">
    <property type="component" value="Plasmid unnamed1"/>
</dbReference>
<evidence type="ECO:0000256" key="1">
    <source>
        <dbReference type="SAM" id="MobiDB-lite"/>
    </source>
</evidence>
<accession>A0A2S0VYG1</accession>
<name>A0A2S0VYG1_9ALTE</name>
<gene>
    <name evidence="2" type="ORF">C2869_22295</name>
</gene>